<evidence type="ECO:0000259" key="3">
    <source>
        <dbReference type="Pfam" id="PF16201"/>
    </source>
</evidence>
<evidence type="ECO:0000259" key="2">
    <source>
        <dbReference type="Pfam" id="PF11707"/>
    </source>
</evidence>
<feature type="region of interest" description="Disordered" evidence="1">
    <location>
        <begin position="1"/>
        <end position="21"/>
    </location>
</feature>
<dbReference type="Pfam" id="PF16201">
    <property type="entry name" value="NopRA1"/>
    <property type="match status" value="1"/>
</dbReference>
<evidence type="ECO:0008006" key="7">
    <source>
        <dbReference type="Google" id="ProtNLM"/>
    </source>
</evidence>
<accession>A0ABZ1CTB9</accession>
<dbReference type="Pfam" id="PF11707">
    <property type="entry name" value="Npa1"/>
    <property type="match status" value="1"/>
</dbReference>
<dbReference type="Pfam" id="PF26140">
    <property type="entry name" value="HEAT_URB1"/>
    <property type="match status" value="1"/>
</dbReference>
<dbReference type="InterPro" id="IPR059018">
    <property type="entry name" value="HEAT_URB1"/>
</dbReference>
<dbReference type="GeneID" id="87952963"/>
<name>A0ABZ1CTB9_9TREE</name>
<keyword evidence="6" id="KW-1185">Reference proteome</keyword>
<organism evidence="5 6">
    <name type="scientific">Kwoniella shivajii</name>
    <dbReference type="NCBI Taxonomy" id="564305"/>
    <lineage>
        <taxon>Eukaryota</taxon>
        <taxon>Fungi</taxon>
        <taxon>Dikarya</taxon>
        <taxon>Basidiomycota</taxon>
        <taxon>Agaricomycotina</taxon>
        <taxon>Tremellomycetes</taxon>
        <taxon>Tremellales</taxon>
        <taxon>Cryptococcaceae</taxon>
        <taxon>Kwoniella</taxon>
    </lineage>
</organism>
<dbReference type="PANTHER" id="PTHR13500:SF0">
    <property type="entry name" value="NUCLEOLAR PRE-RIBOSOMAL-ASSOCIATED PROTEIN 1"/>
    <property type="match status" value="1"/>
</dbReference>
<gene>
    <name evidence="5" type="ORF">IL334_000832</name>
</gene>
<feature type="domain" description="URB1 N-terminal" evidence="2">
    <location>
        <begin position="84"/>
        <end position="445"/>
    </location>
</feature>
<evidence type="ECO:0000313" key="6">
    <source>
        <dbReference type="Proteomes" id="UP001329825"/>
    </source>
</evidence>
<sequence length="1956" mass="217110">MVLKRKRDGPGQTDATAPVITRPKPGTKVFASGKAVKDGLATGSPQTFVSFRQQIVTPYSLLPLAINHPTVIILQHYLDISPTCDEIFKAWQIGDQTKNGQQTQAAVELLSEIINILTTLPFFRSSVVGLINKIVSNTDPYHEYLNRLIQSGSRDDVYHGYLLASAAMGVDPPSSSASLGSSIGRLGMKVWAILVEGGSIRGLGKQLGMRRRNKEGMVGYGEPDPLDKPDIRHLILRLILPLFATSAFHAHARSILPPLYSGLSDDPPITVYRVLTALWRAISGPSVGLNRRTSLIMFHEKSLEHLWQLLSRQDLEPTTSKTVSEVVEAFLEAITTVPGQGICFVDEGWYPRRVIEDTSGAATDRGDVPTNGGVGDGRDDNWKKGLHNRILGNVVRKVGHKAVDDDGLVGNWLTKVFEACPELIAGYWAHSALAVEPRLNARWVATMAYINRIIALSPPPLSTFRQPVPTGSDASSAPFRSQPPAVDVMIESILPSPLTKSHIMKGLQHTDGLVQHVTAAVLARGLQKLCTIQDLFLQIETEVGAEPSTSQENLWTRRRRELEMEARKRIPELSVIIAFAQKAATMAPADADTEAEIALTAKSSMLTEVALRIFELCNKAMPSMASEMKFDVGRLLVSASSASAERKARREARAGSVVSDSGSVASVGTMGTAGMGGGFGQARGDVEGFEALSQLHVLQLLGEVRDWNWMNKAAGSQYTYLYHILLLNLSTQQLVTQMKTVSLVEHLLLPTLLYEHDPAELSIWLEALPRASDTVSGPMLLAQQIHLLSFLDDCFRRAIKTPYRYLEDSFALVPDFFEYTRPSEMISPVLMTIMEQLNAKITGQLISTEAAGVVLVYLRRVILGLVGKQGDLKFLLVVIERLDDILEKAKESGQARIGLKDVVQGMKDDLALIKGKGIDRKPEVADPEAHRLREEADWASRSFEWTCLNRSTAQWTDSKSQVGLVETFIVSTGETTILRRARFILHLLSSKKGVLALLEARKAALDLLHQSLNGTSTDSRKAQLKLYIFDNSDLRKLFLSEEGDDYRSQLDRLTVYLDESVSPDKELGEAVAVELVEALKADKSGMNSARNLSLIQPWKRFIQADSAVKALRYIVKRSDKIVSAITPQIVQTISTIVMATKDPDYMMRHIATVIQLNILPSVVALLQEIIITRDGSIKLSKISLKKATIRDLLKTKENAAFDVISLLVGNSVDTARSMLSVLTKDPGELEDRRIIPTVAVLLDLPNDETLDVVSLAISVITTTGSQKRHLSSAIRIVGRLYESQGEKIDVLIKKIGLSDFSLPIAQLVEHLADEGHQSSQIAIRHLVEIGLQHAVRVCSKVGDLDEDEVATMVSLRHAIDSSPDIELQGQLAEPFITAVIQDRLEIEDAVDLAVRLAKRVEIKASFIRQQLQALFSSSAYHRSTNSSCPTSFKLAYVRLIHALFSASTYVSCQPNFIEPLVLLYRGTMSESDRLILNMFQLFEGYRKLSTSSVLKYWSANGIVGSGNRSFDALTSLDPLRVFATCQAYPLHRTLKSYGKPDEKPDEGESLYDPVFVMSLLTCTLCEGNVTGLDWVEILRSNALGLTLCGLSSRDKEVRCVAGYALAKAFTLILKKPFFERNQVLYTLRLLRHSIDAPATRLPTLTTLFFAHALRSLANPSHFLYPLTSRFLLQRPIFDPSDTPMLYGMLYASGDGWKRERGWMVRFLKEGVKSEADWRVVRRRKVWSLLATLFSSSLDPSFRRTVLQAMESMVDIPAAARTLVLRDGLIAWLVMQWTNINRRHANSALKGTKAQTWEKDEKAMMLNIVEKICIGMIPGEKERIKDSKQLGKWVVQIEILFKRVLETDTDIERLETLSRILYRLSFINGITVTSSILPLLVQQFTSLTKAAAEGGPSERITAYLFHAGLSLRLEDLTTKNDVKDAIEEIGWRAEKGDAGQELANWVKREKRLVEWKE</sequence>
<feature type="region of interest" description="Disordered" evidence="1">
    <location>
        <begin position="360"/>
        <end position="379"/>
    </location>
</feature>
<dbReference type="InterPro" id="IPR032436">
    <property type="entry name" value="URB1_C"/>
</dbReference>
<evidence type="ECO:0000313" key="5">
    <source>
        <dbReference type="EMBL" id="WRT63906.1"/>
    </source>
</evidence>
<dbReference type="SUPFAM" id="SSF48371">
    <property type="entry name" value="ARM repeat"/>
    <property type="match status" value="1"/>
</dbReference>
<reference evidence="5 6" key="1">
    <citation type="submission" date="2024-01" db="EMBL/GenBank/DDBJ databases">
        <title>Comparative genomics of Cryptococcus and Kwoniella reveals pathogenesis evolution and contrasting modes of karyotype evolution via chromosome fusion or intercentromeric recombination.</title>
        <authorList>
            <person name="Coelho M.A."/>
            <person name="David-Palma M."/>
            <person name="Shea T."/>
            <person name="Bowers K."/>
            <person name="McGinley-Smith S."/>
            <person name="Mohammad A.W."/>
            <person name="Gnirke A."/>
            <person name="Yurkov A.M."/>
            <person name="Nowrousian M."/>
            <person name="Sun S."/>
            <person name="Cuomo C.A."/>
            <person name="Heitman J."/>
        </authorList>
    </citation>
    <scope>NUCLEOTIDE SEQUENCE [LARGE SCALE GENOMIC DNA]</scope>
    <source>
        <strain evidence="5">CBS 11374</strain>
    </source>
</reference>
<dbReference type="InterPro" id="IPR039844">
    <property type="entry name" value="URB1"/>
</dbReference>
<evidence type="ECO:0000259" key="4">
    <source>
        <dbReference type="Pfam" id="PF26140"/>
    </source>
</evidence>
<dbReference type="PANTHER" id="PTHR13500">
    <property type="entry name" value="NUCLEOLAR PRERIBOSOMAL-ASSOCIATED PROTEIN 1"/>
    <property type="match status" value="1"/>
</dbReference>
<dbReference type="Proteomes" id="UP001329825">
    <property type="component" value="Chromosome 1"/>
</dbReference>
<protein>
    <recommendedName>
        <fullName evidence="7">Nucleolar pre-ribosomal-associated protein 1</fullName>
    </recommendedName>
</protein>
<evidence type="ECO:0000256" key="1">
    <source>
        <dbReference type="SAM" id="MobiDB-lite"/>
    </source>
</evidence>
<dbReference type="InterPro" id="IPR021714">
    <property type="entry name" value="URB1_N"/>
</dbReference>
<dbReference type="EMBL" id="CP141881">
    <property type="protein sequence ID" value="WRT63906.1"/>
    <property type="molecule type" value="Genomic_DNA"/>
</dbReference>
<dbReference type="InterPro" id="IPR016024">
    <property type="entry name" value="ARM-type_fold"/>
</dbReference>
<proteinExistence type="predicted"/>
<feature type="domain" description="URB1 central HEAT repeat" evidence="4">
    <location>
        <begin position="709"/>
        <end position="895"/>
    </location>
</feature>
<feature type="domain" description="URB1 C-terminal" evidence="3">
    <location>
        <begin position="1583"/>
        <end position="1771"/>
    </location>
</feature>
<dbReference type="RefSeq" id="XP_062788646.1">
    <property type="nucleotide sequence ID" value="XM_062932595.1"/>
</dbReference>